<dbReference type="Pfam" id="PF02525">
    <property type="entry name" value="Flavodoxin_2"/>
    <property type="match status" value="1"/>
</dbReference>
<feature type="region of interest" description="Disordered" evidence="2">
    <location>
        <begin position="177"/>
        <end position="198"/>
    </location>
</feature>
<dbReference type="OrthoDB" id="9798454at2"/>
<sequence length="198" mass="21849">MKTLVIASHPKLGESRIHRAWLATLRGRCDANLTVNDLYGRYPDERIDIRREQALLGENDRVVFEFPIYWYSSPPLLKKWFDEVLEYGWAYGQGGHALEGKEFGIAISTFTPETGYRHDGSVGHTIEELTWPFEATVRRVGGIFLPPFVLNGVAHVSDGELDASAAAYLRYLGAPRGGKSSGGQGGTPKAIRSLAGVE</sequence>
<dbReference type="SUPFAM" id="SSF52218">
    <property type="entry name" value="Flavoproteins"/>
    <property type="match status" value="1"/>
</dbReference>
<dbReference type="STRING" id="463014.BAU07_02185"/>
<evidence type="ECO:0000256" key="1">
    <source>
        <dbReference type="ARBA" id="ARBA00023002"/>
    </source>
</evidence>
<reference evidence="4 5" key="1">
    <citation type="submission" date="2016-06" db="EMBL/GenBank/DDBJ databases">
        <title>Complete genome sequences of Bordetella bronchialis and Bordetella flabilis.</title>
        <authorList>
            <person name="LiPuma J.J."/>
            <person name="Spilker T."/>
        </authorList>
    </citation>
    <scope>NUCLEOTIDE SEQUENCE [LARGE SCALE GENOMIC DNA]</scope>
    <source>
        <strain evidence="4 5">AU10664</strain>
    </source>
</reference>
<keyword evidence="1" id="KW-0560">Oxidoreductase</keyword>
<feature type="compositionally biased region" description="Gly residues" evidence="2">
    <location>
        <begin position="177"/>
        <end position="186"/>
    </location>
</feature>
<dbReference type="InterPro" id="IPR029039">
    <property type="entry name" value="Flavoprotein-like_sf"/>
</dbReference>
<name>A0A193G7X3_9BORD</name>
<dbReference type="InterPro" id="IPR003680">
    <property type="entry name" value="Flavodoxin_fold"/>
</dbReference>
<gene>
    <name evidence="4" type="ORF">BAU07_02185</name>
</gene>
<dbReference type="KEGG" id="bfz:BAU07_02185"/>
<dbReference type="GO" id="GO:0010181">
    <property type="term" value="F:FMN binding"/>
    <property type="evidence" value="ECO:0007669"/>
    <property type="project" value="TreeGrafter"/>
</dbReference>
<organism evidence="4 5">
    <name type="scientific">Bordetella flabilis</name>
    <dbReference type="NCBI Taxonomy" id="463014"/>
    <lineage>
        <taxon>Bacteria</taxon>
        <taxon>Pseudomonadati</taxon>
        <taxon>Pseudomonadota</taxon>
        <taxon>Betaproteobacteria</taxon>
        <taxon>Burkholderiales</taxon>
        <taxon>Alcaligenaceae</taxon>
        <taxon>Bordetella</taxon>
    </lineage>
</organism>
<dbReference type="PANTHER" id="PTHR47307">
    <property type="entry name" value="GLUTATHIONE-REGULATED POTASSIUM-EFFLUX SYSTEM ANCILLARY PROTEIN KEFG"/>
    <property type="match status" value="1"/>
</dbReference>
<dbReference type="PANTHER" id="PTHR47307:SF1">
    <property type="entry name" value="GLUTATHIONE-REGULATED POTASSIUM-EFFLUX SYSTEM ANCILLARY PROTEIN KEFG"/>
    <property type="match status" value="1"/>
</dbReference>
<accession>A0A193G7X3</accession>
<protein>
    <recommendedName>
        <fullName evidence="3">Flavodoxin-like fold domain-containing protein</fullName>
    </recommendedName>
</protein>
<evidence type="ECO:0000313" key="4">
    <source>
        <dbReference type="EMBL" id="ANN76087.1"/>
    </source>
</evidence>
<evidence type="ECO:0000256" key="2">
    <source>
        <dbReference type="SAM" id="MobiDB-lite"/>
    </source>
</evidence>
<dbReference type="Gene3D" id="3.40.50.360">
    <property type="match status" value="1"/>
</dbReference>
<dbReference type="AlphaFoldDB" id="A0A193G7X3"/>
<evidence type="ECO:0000313" key="5">
    <source>
        <dbReference type="Proteomes" id="UP000091926"/>
    </source>
</evidence>
<dbReference type="RefSeq" id="WP_066653480.1">
    <property type="nucleotide sequence ID" value="NZ_CBCSCL010000023.1"/>
</dbReference>
<evidence type="ECO:0000259" key="3">
    <source>
        <dbReference type="Pfam" id="PF02525"/>
    </source>
</evidence>
<dbReference type="InterPro" id="IPR046980">
    <property type="entry name" value="KefG/KefF"/>
</dbReference>
<dbReference type="GO" id="GO:0003955">
    <property type="term" value="F:NAD(P)H dehydrogenase (quinone) activity"/>
    <property type="evidence" value="ECO:0007669"/>
    <property type="project" value="TreeGrafter"/>
</dbReference>
<feature type="domain" description="Flavodoxin-like fold" evidence="3">
    <location>
        <begin position="1"/>
        <end position="170"/>
    </location>
</feature>
<dbReference type="GO" id="GO:0009055">
    <property type="term" value="F:electron transfer activity"/>
    <property type="evidence" value="ECO:0007669"/>
    <property type="project" value="TreeGrafter"/>
</dbReference>
<proteinExistence type="predicted"/>
<dbReference type="Proteomes" id="UP000091926">
    <property type="component" value="Chromosome"/>
</dbReference>
<keyword evidence="5" id="KW-1185">Reference proteome</keyword>
<dbReference type="EMBL" id="CP016172">
    <property type="protein sequence ID" value="ANN76087.1"/>
    <property type="molecule type" value="Genomic_DNA"/>
</dbReference>